<feature type="signal peptide" evidence="1">
    <location>
        <begin position="1"/>
        <end position="25"/>
    </location>
</feature>
<comment type="caution">
    <text evidence="2">The sequence shown here is derived from an EMBL/GenBank/DDBJ whole genome shotgun (WGS) entry which is preliminary data.</text>
</comment>
<dbReference type="AlphaFoldDB" id="A0A9W9DGV8"/>
<gene>
    <name evidence="2" type="ORF">C8J55DRAFT_564286</name>
</gene>
<feature type="chain" id="PRO_5040816816" evidence="1">
    <location>
        <begin position="26"/>
        <end position="129"/>
    </location>
</feature>
<evidence type="ECO:0000313" key="2">
    <source>
        <dbReference type="EMBL" id="KAJ4470012.1"/>
    </source>
</evidence>
<evidence type="ECO:0000256" key="1">
    <source>
        <dbReference type="SAM" id="SignalP"/>
    </source>
</evidence>
<accession>A0A9W9DGV8</accession>
<proteinExistence type="predicted"/>
<organism evidence="2 3">
    <name type="scientific">Lentinula lateritia</name>
    <dbReference type="NCBI Taxonomy" id="40482"/>
    <lineage>
        <taxon>Eukaryota</taxon>
        <taxon>Fungi</taxon>
        <taxon>Dikarya</taxon>
        <taxon>Basidiomycota</taxon>
        <taxon>Agaricomycotina</taxon>
        <taxon>Agaricomycetes</taxon>
        <taxon>Agaricomycetidae</taxon>
        <taxon>Agaricales</taxon>
        <taxon>Marasmiineae</taxon>
        <taxon>Omphalotaceae</taxon>
        <taxon>Lentinula</taxon>
    </lineage>
</organism>
<keyword evidence="1" id="KW-0732">Signal</keyword>
<protein>
    <submittedName>
        <fullName evidence="2">Uncharacterized protein</fullName>
    </submittedName>
</protein>
<reference evidence="2" key="2">
    <citation type="journal article" date="2023" name="Proc. Natl. Acad. Sci. U.S.A.">
        <title>A global phylogenomic analysis of the shiitake genus Lentinula.</title>
        <authorList>
            <person name="Sierra-Patev S."/>
            <person name="Min B."/>
            <person name="Naranjo-Ortiz M."/>
            <person name="Looney B."/>
            <person name="Konkel Z."/>
            <person name="Slot J.C."/>
            <person name="Sakamoto Y."/>
            <person name="Steenwyk J.L."/>
            <person name="Rokas A."/>
            <person name="Carro J."/>
            <person name="Camarero S."/>
            <person name="Ferreira P."/>
            <person name="Molpeceres G."/>
            <person name="Ruiz-Duenas F.J."/>
            <person name="Serrano A."/>
            <person name="Henrissat B."/>
            <person name="Drula E."/>
            <person name="Hughes K.W."/>
            <person name="Mata J.L."/>
            <person name="Ishikawa N.K."/>
            <person name="Vargas-Isla R."/>
            <person name="Ushijima S."/>
            <person name="Smith C.A."/>
            <person name="Donoghue J."/>
            <person name="Ahrendt S."/>
            <person name="Andreopoulos W."/>
            <person name="He G."/>
            <person name="LaButti K."/>
            <person name="Lipzen A."/>
            <person name="Ng V."/>
            <person name="Riley R."/>
            <person name="Sandor L."/>
            <person name="Barry K."/>
            <person name="Martinez A.T."/>
            <person name="Xiao Y."/>
            <person name="Gibbons J.G."/>
            <person name="Terashima K."/>
            <person name="Grigoriev I.V."/>
            <person name="Hibbett D."/>
        </authorList>
    </citation>
    <scope>NUCLEOTIDE SEQUENCE</scope>
    <source>
        <strain evidence="2">Sp2 HRB7682 ss15</strain>
    </source>
</reference>
<reference evidence="2" key="1">
    <citation type="submission" date="2022-08" db="EMBL/GenBank/DDBJ databases">
        <authorList>
            <consortium name="DOE Joint Genome Institute"/>
            <person name="Min B."/>
            <person name="Riley R."/>
            <person name="Sierra-Patev S."/>
            <person name="Naranjo-Ortiz M."/>
            <person name="Looney B."/>
            <person name="Konkel Z."/>
            <person name="Slot J.C."/>
            <person name="Sakamoto Y."/>
            <person name="Steenwyk J.L."/>
            <person name="Rokas A."/>
            <person name="Carro J."/>
            <person name="Camarero S."/>
            <person name="Ferreira P."/>
            <person name="Molpeceres G."/>
            <person name="Ruiz-Duenas F.J."/>
            <person name="Serrano A."/>
            <person name="Henrissat B."/>
            <person name="Drula E."/>
            <person name="Hughes K.W."/>
            <person name="Mata J.L."/>
            <person name="Ishikawa N.K."/>
            <person name="Vargas-Isla R."/>
            <person name="Ushijima S."/>
            <person name="Smith C.A."/>
            <person name="Ahrendt S."/>
            <person name="Andreopoulos W."/>
            <person name="He G."/>
            <person name="Labutti K."/>
            <person name="Lipzen A."/>
            <person name="Ng V."/>
            <person name="Sandor L."/>
            <person name="Barry K."/>
            <person name="Martinez A.T."/>
            <person name="Xiao Y."/>
            <person name="Gibbons J.G."/>
            <person name="Terashima K."/>
            <person name="Hibbett D.S."/>
            <person name="Grigoriev I.V."/>
        </authorList>
    </citation>
    <scope>NUCLEOTIDE SEQUENCE</scope>
    <source>
        <strain evidence="2">Sp2 HRB7682 ss15</strain>
    </source>
</reference>
<dbReference type="EMBL" id="JANVFS010000033">
    <property type="protein sequence ID" value="KAJ4470012.1"/>
    <property type="molecule type" value="Genomic_DNA"/>
</dbReference>
<dbReference type="Proteomes" id="UP001150238">
    <property type="component" value="Unassembled WGS sequence"/>
</dbReference>
<evidence type="ECO:0000313" key="3">
    <source>
        <dbReference type="Proteomes" id="UP001150238"/>
    </source>
</evidence>
<name>A0A9W9DGV8_9AGAR</name>
<sequence>MKYPTITATIAVVLASVALQVPAAAIPIPGLPFTPGFINDPTIPSMPTIQNIPAVPYTPTDMYNPAAIPGMPDLTGLGGMHTNDEGTRSQSTVRRSIKNFFYRKTHVSLNELVTERDTGDVIIVRPPFE</sequence>